<proteinExistence type="predicted"/>
<gene>
    <name evidence="1" type="ORF">A9798_08685</name>
</gene>
<protein>
    <submittedName>
        <fullName evidence="1">Uncharacterized protein</fullName>
    </submittedName>
</protein>
<reference evidence="1 2" key="1">
    <citation type="submission" date="2016-06" db="EMBL/GenBank/DDBJ databases">
        <title>Complete genome sequence of Edwardsiella hoshinae ATCC 35051.</title>
        <authorList>
            <person name="Reichley S.R."/>
            <person name="Waldbieser G.C."/>
            <person name="Lawrence M.L."/>
            <person name="Griffin M.J."/>
        </authorList>
    </citation>
    <scope>NUCLEOTIDE SEQUENCE [LARGE SCALE GENOMIC DNA]</scope>
    <source>
        <strain evidence="1 2">ATCC 35051</strain>
    </source>
</reference>
<organism evidence="1 2">
    <name type="scientific">Edwardsiella hoshinae</name>
    <dbReference type="NCBI Taxonomy" id="93378"/>
    <lineage>
        <taxon>Bacteria</taxon>
        <taxon>Pseudomonadati</taxon>
        <taxon>Pseudomonadota</taxon>
        <taxon>Gammaproteobacteria</taxon>
        <taxon>Enterobacterales</taxon>
        <taxon>Hafniaceae</taxon>
        <taxon>Edwardsiella</taxon>
    </lineage>
</organism>
<evidence type="ECO:0000313" key="1">
    <source>
        <dbReference type="EMBL" id="AOV97036.1"/>
    </source>
</evidence>
<sequence length="88" mass="9366">MDLGPCIGLSQRYRRRDMAASARLTGRMPCCAAGRHALCVCPPPSLAERKTTRLVRTPYASLVKDGTVGGGFSPWGDGLFSLNPAGIM</sequence>
<dbReference type="EMBL" id="CP016043">
    <property type="protein sequence ID" value="AOV97036.1"/>
    <property type="molecule type" value="Genomic_DNA"/>
</dbReference>
<accession>A0ABM6EIZ6</accession>
<name>A0ABM6EIZ6_9GAMM</name>
<evidence type="ECO:0000313" key="2">
    <source>
        <dbReference type="Proteomes" id="UP000175893"/>
    </source>
</evidence>
<dbReference type="Proteomes" id="UP000175893">
    <property type="component" value="Chromosome"/>
</dbReference>
<dbReference type="RefSeq" id="WP_070244949.1">
    <property type="nucleotide sequence ID" value="NZ_CP016043.1"/>
</dbReference>
<keyword evidence="2" id="KW-1185">Reference proteome</keyword>